<dbReference type="InterPro" id="IPR035699">
    <property type="entry name" value="AAA_6"/>
</dbReference>
<keyword evidence="22" id="KW-1185">Reference proteome</keyword>
<dbReference type="InterPro" id="IPR042219">
    <property type="entry name" value="AAA_lid_11_sf"/>
</dbReference>
<evidence type="ECO:0000256" key="2">
    <source>
        <dbReference type="ARBA" id="ARBA00004522"/>
    </source>
</evidence>
<comment type="caution">
    <text evidence="21">The sequence shown here is derived from an EMBL/GenBank/DDBJ whole genome shotgun (WGS) entry which is preliminary data.</text>
</comment>
<dbReference type="SMART" id="SM00382">
    <property type="entry name" value="AAA"/>
    <property type="match status" value="3"/>
</dbReference>
<keyword evidence="7" id="KW-0493">Microtubule</keyword>
<dbReference type="Proteomes" id="UP000033140">
    <property type="component" value="Unassembled WGS sequence"/>
</dbReference>
<dbReference type="Pfam" id="PF12777">
    <property type="entry name" value="MT"/>
    <property type="match status" value="1"/>
</dbReference>
<dbReference type="CDD" id="cd00009">
    <property type="entry name" value="AAA"/>
    <property type="match status" value="2"/>
</dbReference>
<dbReference type="Gene3D" id="1.20.920.30">
    <property type="match status" value="1"/>
</dbReference>
<dbReference type="FunFam" id="3.40.50.300:FF:000373">
    <property type="entry name" value="Cytoplasmic dynein heavy chain 2"/>
    <property type="match status" value="1"/>
</dbReference>
<dbReference type="InterPro" id="IPR042222">
    <property type="entry name" value="Dynein_2_N"/>
</dbReference>
<comment type="similarity">
    <text evidence="3">Belongs to the dynein heavy chain family.</text>
</comment>
<feature type="domain" description="AAA+ ATPase" evidence="20">
    <location>
        <begin position="1990"/>
        <end position="2128"/>
    </location>
</feature>
<dbReference type="Pfam" id="PF12774">
    <property type="entry name" value="AAA_6"/>
    <property type="match status" value="1"/>
</dbReference>
<dbReference type="Gene3D" id="3.40.50.300">
    <property type="entry name" value="P-loop containing nucleotide triphosphate hydrolases"/>
    <property type="match status" value="5"/>
</dbReference>
<dbReference type="InterPro" id="IPR042228">
    <property type="entry name" value="Dynein_linker_3"/>
</dbReference>
<dbReference type="EMBL" id="BACD03000039">
    <property type="protein sequence ID" value="GAO50955.1"/>
    <property type="molecule type" value="Genomic_DNA"/>
</dbReference>
<dbReference type="Pfam" id="PF03028">
    <property type="entry name" value="Dynein_heavy"/>
    <property type="match status" value="1"/>
</dbReference>
<dbReference type="GO" id="GO:0005524">
    <property type="term" value="F:ATP binding"/>
    <property type="evidence" value="ECO:0007669"/>
    <property type="project" value="UniProtKB-KW"/>
</dbReference>
<dbReference type="GO" id="GO:0008569">
    <property type="term" value="F:minus-end-directed microtubule motor activity"/>
    <property type="evidence" value="ECO:0007669"/>
    <property type="project" value="InterPro"/>
</dbReference>
<dbReference type="GO" id="GO:0008104">
    <property type="term" value="P:intracellular protein localization"/>
    <property type="evidence" value="ECO:0007669"/>
    <property type="project" value="UniProtKB-ARBA"/>
</dbReference>
<dbReference type="PANTHER" id="PTHR46532:SF4">
    <property type="entry name" value="AAA+ ATPASE DOMAIN-CONTAINING PROTEIN"/>
    <property type="match status" value="1"/>
</dbReference>
<reference evidence="21 22" key="1">
    <citation type="journal article" date="2011" name="J. Gen. Appl. Microbiol.">
        <title>Draft genome sequencing of the enigmatic yeast Saitoella complicata.</title>
        <authorList>
            <person name="Nishida H."/>
            <person name="Hamamoto M."/>
            <person name="Sugiyama J."/>
        </authorList>
    </citation>
    <scope>NUCLEOTIDE SEQUENCE [LARGE SCALE GENOMIC DNA]</scope>
    <source>
        <strain evidence="21 22">NRRL Y-17804</strain>
    </source>
</reference>
<dbReference type="FunFam" id="1.10.8.710:FF:000001">
    <property type="entry name" value="Dynein axonemal heavy chain 2"/>
    <property type="match status" value="1"/>
</dbReference>
<dbReference type="Pfam" id="PF12781">
    <property type="entry name" value="AAA_9"/>
    <property type="match status" value="1"/>
</dbReference>
<keyword evidence="11" id="KW-0243">Dynein</keyword>
<dbReference type="Gene3D" id="3.20.180.20">
    <property type="entry name" value="Dynein heavy chain, N-terminal domain 2"/>
    <property type="match status" value="1"/>
</dbReference>
<evidence type="ECO:0000256" key="1">
    <source>
        <dbReference type="ARBA" id="ARBA00004245"/>
    </source>
</evidence>
<dbReference type="FunFam" id="1.10.8.720:FF:000003">
    <property type="entry name" value="Cytoplasmic dynein heavy chain 2"/>
    <property type="match status" value="1"/>
</dbReference>
<evidence type="ECO:0000256" key="17">
    <source>
        <dbReference type="ARBA" id="ARBA00033439"/>
    </source>
</evidence>
<keyword evidence="14" id="KW-0505">Motor protein</keyword>
<dbReference type="FunFam" id="1.20.920.30:FF:000001">
    <property type="entry name" value="Cytoplasmic dynein heavy chain 1"/>
    <property type="match status" value="1"/>
</dbReference>
<dbReference type="FunFam" id="3.40.50.300:FF:000517">
    <property type="entry name" value="Cytoplasmic dynein heavy chain 1"/>
    <property type="match status" value="1"/>
</dbReference>
<evidence type="ECO:0000256" key="6">
    <source>
        <dbReference type="ARBA" id="ARBA00022490"/>
    </source>
</evidence>
<dbReference type="InterPro" id="IPR041658">
    <property type="entry name" value="AAA_lid_11"/>
</dbReference>
<dbReference type="Pfam" id="PF17852">
    <property type="entry name" value="Dynein_AAA_lid"/>
    <property type="match status" value="1"/>
</dbReference>
<keyword evidence="6" id="KW-0963">Cytoplasm</keyword>
<keyword evidence="8" id="KW-0677">Repeat</keyword>
<keyword evidence="12 18" id="KW-0175">Coiled coil</keyword>
<keyword evidence="13" id="KW-0969">Cilium</keyword>
<keyword evidence="15" id="KW-0206">Cytoskeleton</keyword>
<accession>A0A0E9NNG5</accession>
<evidence type="ECO:0000313" key="21">
    <source>
        <dbReference type="EMBL" id="GAO50955.1"/>
    </source>
</evidence>
<evidence type="ECO:0000256" key="16">
    <source>
        <dbReference type="ARBA" id="ARBA00023273"/>
    </source>
</evidence>
<gene>
    <name evidence="21" type="ORF">G7K_5073-t1</name>
</gene>
<evidence type="ECO:0000256" key="4">
    <source>
        <dbReference type="ARBA" id="ARBA00011655"/>
    </source>
</evidence>
<evidence type="ECO:0000256" key="9">
    <source>
        <dbReference type="ARBA" id="ARBA00022741"/>
    </source>
</evidence>
<comment type="subcellular location">
    <subcellularLocation>
        <location evidence="2">Cell projection</location>
        <location evidence="2">Cilium membrane</location>
        <topology evidence="2">Peripheral membrane protein</topology>
        <orientation evidence="2">Cytoplasmic side</orientation>
    </subcellularLocation>
    <subcellularLocation>
        <location evidence="1">Cytoplasm</location>
        <location evidence="1">Cytoskeleton</location>
    </subcellularLocation>
</comment>
<evidence type="ECO:0000313" key="22">
    <source>
        <dbReference type="Proteomes" id="UP000033140"/>
    </source>
</evidence>
<feature type="domain" description="AAA+ ATPase" evidence="20">
    <location>
        <begin position="2642"/>
        <end position="2792"/>
    </location>
</feature>
<dbReference type="Gene3D" id="6.10.140.1060">
    <property type="match status" value="1"/>
</dbReference>
<dbReference type="FunFam" id="1.20.140.100:FF:000002">
    <property type="entry name" value="Cytoplasmic dynein heavy chain 1"/>
    <property type="match status" value="1"/>
</dbReference>
<dbReference type="Gene3D" id="1.10.287.2620">
    <property type="match status" value="1"/>
</dbReference>
<dbReference type="Gene3D" id="1.20.58.1120">
    <property type="match status" value="1"/>
</dbReference>
<dbReference type="InterPro" id="IPR043157">
    <property type="entry name" value="Dynein_AAA1S"/>
</dbReference>
<evidence type="ECO:0000256" key="18">
    <source>
        <dbReference type="SAM" id="Coils"/>
    </source>
</evidence>
<feature type="region of interest" description="Disordered" evidence="19">
    <location>
        <begin position="73"/>
        <end position="93"/>
    </location>
</feature>
<evidence type="ECO:0000259" key="20">
    <source>
        <dbReference type="SMART" id="SM00382"/>
    </source>
</evidence>
<dbReference type="GO" id="GO:0005874">
    <property type="term" value="C:microtubule"/>
    <property type="evidence" value="ECO:0007669"/>
    <property type="project" value="UniProtKB-KW"/>
</dbReference>
<reference evidence="21 22" key="3">
    <citation type="journal article" date="2015" name="Genome Announc.">
        <title>Draft Genome Sequence of the Archiascomycetous Yeast Saitoella complicata.</title>
        <authorList>
            <person name="Yamauchi K."/>
            <person name="Kondo S."/>
            <person name="Hamamoto M."/>
            <person name="Takahashi Y."/>
            <person name="Ogura Y."/>
            <person name="Hayashi T."/>
            <person name="Nishida H."/>
        </authorList>
    </citation>
    <scope>NUCLEOTIDE SEQUENCE [LARGE SCALE GENOMIC DNA]</scope>
    <source>
        <strain evidence="21 22">NRRL Y-17804</strain>
    </source>
</reference>
<dbReference type="Pfam" id="PF18198">
    <property type="entry name" value="AAA_lid_11"/>
    <property type="match status" value="1"/>
</dbReference>
<feature type="region of interest" description="Disordered" evidence="19">
    <location>
        <begin position="1"/>
        <end position="36"/>
    </location>
</feature>
<dbReference type="InterPro" id="IPR003593">
    <property type="entry name" value="AAA+_ATPase"/>
</dbReference>
<proteinExistence type="inferred from homology"/>
<dbReference type="FunFam" id="3.40.50.300:FF:000071">
    <property type="entry name" value="Cytoplasmic dynein heavy chain 1"/>
    <property type="match status" value="1"/>
</dbReference>
<evidence type="ECO:0000256" key="10">
    <source>
        <dbReference type="ARBA" id="ARBA00022840"/>
    </source>
</evidence>
<sequence>MSVVTPFKQDQRDSRSSHGFPQQCNLTHPHAGAHMPYTPRPCAPRNTQTHHQFDNPYTPFNVHYQRLSDKKATMDVDDTPGSPDPSIAAAAGDGTTNETSLIDLVDTSVFIDYLKQLCLVTLGATEFDLETTLLRNTDTETRCARFIGDTSGGNVALYVAKEAVEGDDTKFTYALSTDLSSTPATVASLALIKRAAAVLDASQPLQSQLQIVNLPGLRSPSSSTSGTGPTTATSPYETLHSLIHLAIAPYFDAYAKEGGTEKPSVEATAAPGTSGIPQTKKKIAELELSLLHLQQNVQIPEIQLAIHPTIVAATAAAKNKGVGSGTKASVGDLDPVLVQDPTFLNGLQGSVGGWIKSIQTITKLAHNPTPLTSPTTTRPASSEVSFWLSLETALTNIDAQLRSEGVSLTLEVLRAAKRFHTTVSFIADTGLKEAGEVVARYNLLMREFPLDELLSATSLERVGEAVIAVFGHLCRKLRVSPYPIRRALPLVQAISADFDERIVGLLRAKRVMHLSHPVFETLATQWSSVFRIWDEQYKEFTNVAREVSRKRSEKFIPIKIGARHVKTQERLEYVRAFRKGHEQLRETIGRVIAGAAGVGVGEEGDVESEVVHAYEALRDVDVLDVSPEGTEVWFAAETTYTSRISHVENSIILRLRDRLGTARTASEMFRVFSTFNALFVRPKIRGAIGEYQAQLIENVKRDIQKLHDKFRMGYGGSDERAMAQLRDLPPISGAIVWARQIERQLMAYMGRVEDVLGKGWELYAEGQKLKEESDTFRKKLETRGVYEQWLAEVQGKNLALRGRLFEIVRNRAAGGTLELVVHFDPQVIALFKEVRNLVWLGFAVPHAISHVSKDAKRVYPFAVSLMEGVRTYGQSTQIIGEMGEVRMLLNGYQADVQKLIKAGLWMRWESFVQAFDAHLRPILGGGVEGGVTSTRENKHIQFVQDFGSAVLLLQTKTDMLVRAHVVVVKAVNELRTCKYDAETFQGCFKRVQGAIDQLNLENYVNLEQWVEKLNEEIETVLAERLRDALAVWTKTFVDGVAEEDGTAPVMQKLVHEVTIRNQVIYLDPPVEYARASWFAQLHNWLGVVCKVEKIQASRYEMTAAVSQHKIPVVYANLPLKVAETHLSEAYKAIEKKLGEVSAYVDKWLQFQSLWDLQSEHVYAVLGDDLGKWLQILGEIRKSRATFDTSDVYRSFGHITVDYEQVQGKVNAKYDAWQRDIIQKFAAKLGNRMRDFLVEISQSRNDLEQQSLDSSSTAQAVSFITVVQKCTRKVIVWAPEVEMFQKGQTTLSRQRFQFPNDWLYVDQIEGEWSALNEILRRKTKLVTDQLGALQAKVVAEHKVVAQKISETVADWEARKPVSGSINPVEATQILAFFSMKLGQLKQDYDMVARAKEALNLDLSGSNPVDSILEEVQDFKSVWAALSTIWSSLQDLKDTQWSAVVPRKVRQTLDNLLNMTKEMPSRMRQYAAFEYVQDVLRKLIKINPLLTDLSSEAMRERHWQSLLKGLRASGRIHLQSMTLGTVWDLDLTTNEKVVRDVLLQAQGEMALEEFLNQVRETWSGYPLELVNYQNKCRLIKGWDDLFAKCSENLNSLTAMRHSSYYRVFEEEAAAWEDKLNRVHVLFDVWIDVQRQWVYLEGIFTGNADIKNLLPMESSRFQNINAEFMSLMKKVYKSPFVMDVLNIPGVQKSLERLADLLSKIQKALGEYLERERSAFPRFYFLGDEDLLEIIGNSRDATRIQKHFKKMFAGINGLIFNDDTTLIQGFTSSEGEEVRLAEEISLVKLAKINEWLSALERNMKLTLAGLLGSAVNGYQERFMSNDLSEENMLSWLAQYPAQLSTLAAQVTWTSAVEETLARTERGDDSSPLEDVVGQVERVLGLLASAVLKDLDLITRKKCEHLITELVHQRDVVAKLDANSVTTPTDFRWLYQMRFHYKTEGDILQRLKVKMANAVFEYGYEYLGVGDRLVQTPLTDRCYLTLTQALSQRLGGSPYGPAGTGKTESVKALGTQLGRFVLVFNCDDTFDFQAMGRIFLGLCQVGAWGCFDEFNRLEERILSAVSQQIQSIQLGLKALEETSQTTIELIGKTCKIHEDTGIFITMNPGYAGRSNLPDNLKKLFRSIAMTKPDKELIAQVMLYSQGFAEAKQLATQIVPFFELCDAKLSAQSHYDFGLRALKSVLVTSGNLKRTRIQSGQDIGSNAWEAEVVLQSLRETIAPKLVGRDNAILTDIEADAFPGVRYVPADLGKLEAEIRAVAAEKHLITDELWLQKTLQLYQIQSIHHGLMLVGQSGSGKSRSWRVLLEALQRLEGVEGVSHVIDAKVMSKEALYGNLDSTTREWTDGLFTGVLRKIVDNLRGEDTKRHWIVFDGDVDPEWVENLNSVLDDNRLLTLPNGERLNLPGNVRIIFEVETLKYATLATVSRCGMVWFSEDVVRPDMMIQNYLQSLQTTVFDDLDEDSPMASGASDSFAVQKFASITFTPLMEGIALKALEHARSLAHIMDFTTARALSTLFSLMNKACRDVLVYNAQHPDFPLEEEPMERFLSKKLMLNLVWSFSGDCKLDVRQEFGAKLAEWTTVEFPPLEPGGSLIDWDVSLPTAEWVAWQQRVPTTEIATHSVTQADVVVPTVDTVRHEDILYSWLAEHKPLMLCGPPGSGKTMTLFGALRKLPNLEVAGLNFSSATTPDLVVKVLEQYCEYRKTLNGTIMAPTQVGRWLVIFCDEINLPAPDKYGTQRVISFLRQLVEHNGFWRTSDKTWVTLERVQFVGACNPPTDVGRTPLTARFLRHAPLIMVDYPGRASMMQIYGTFNRAVLKCVPSLRGYADALTSAMVDLYVQSQDKFTADVQAHYIYSPRELTRWVRAIFEALRPLESLDVEGLVRIWAHEALRLFSDRLVLEKERTWTEITVREIALQNFPGINEVAALKGPILYSNWLSRNYVPVAREELREFTKARLRTFCEEEVDVPLVLFNDVLDHVLRIDRVFRQPQGHMILIGVSGSGKTTLARFVAWMNGLKVFQIKVHGRYSSEDFDEDLRDVLRRAGCKGEKVCFIMDESNVLDSGFLERMNTLLANAEVPGLFEGDDYAALMTNCREGAQREGLLLDSPEELYKWFTQQIVKNLHVVFTMNPPEGGLSSKAATSPALFNRCVLNWMGDWSDQAFYQVALESTQGLDLDDTSYVSPQEMQIAYRGLSVTPTHREAIINAMVYIHMSVHEVNRKLAASQSKTIHLTPRHYLDFVNQFVRLFNEKRAELEEEQRHLNVGLDKLQDTFTKVEELRGSLAEKRVRLEQMNAQANEKLQSMVADQQEAEQKRAASLVIQQALAVQEKEIDERREIVIRDLERAEPAVLEAQRSVQNIKKQHLTEVRSMANPPEAVKTAMESVCVLLSNKVDTWRSVQSVIRRDDFIPSIVNFDNAESMTPQLRAKMEREFLSRPGYDFESVNRASKACGPLVQWVIAQCDYSIILEKVGPLREEVDQLEYEAESTKAKAETIIEMIDELEASIAQYKEEYAALISETQLIKQEMQTVESKVNRSATLLESLSSEKERWESGSHGFKDQMSTLIGDVLLAAAFLAYGGFYDEQYRRNLYDNWGDHLLQANIKFKEHNPITNYLCTADERLEWQGQGLSNDDLSVENAIILKRFNRYPLIIDPTGRVTDFLNNQFITRKLTVTSFLDAAFVKHLESALRFGNPILIQDAEHVDPILNHVLNKEYQKAGGRVLIQLGKQDIDFSPSFKVFLSTRDPSAHFAPDVCSRVTFVNFTVTRSSLQTQCLNKVLQVERPDIEKRRTDLLKLKGEFAVNLRSLEKRLLQALNDSRGNILDDDKVIETLQTLKSEAAVIAAKVAETDGVMAEVEEIAAVYEPLARTCSMIFAVLEQLGHVNRFYQFSLKFFQEVFGYVLSNTDRIKGITDPRQRVEHLQREVYLSTFARTSQGLLHQDHAALALLLAQLSSSGFRADAIDWVLNPALSGAGADNAVEDSLGKAASLPLFRQIKELIAEHKDEWQAFLTHEQGEKEVPKVWSESQGESDDLLHKLLLVRIFRPDRVVPATEQFVNAVFNTELANYTQYDLKNIVSKEVDASIPIALCSIPGYDASSKVEAVISQVNARCTSVALGSAEGLTSADTAITSAAQTGTWVLLKNVHMAPQWLGQLEKRLLGLKAHPNFRLFMTMETSPKVPTSILRLARVLMFEPPPGMKANIRESLATITPDSSLPAERARLAFVLSWLHATITERLRYTPLGWTKAYEFNDADLKCAVHVVDTWIRLAAGGRSNIAPDRIPWRAIVTLVVETIYGGKIDEVVDEVRLQELVGRLFTPKVYDLDFPLVGGDVSVTIPDANRLEQFQAWVEKLPEREPPTWFGLPEDAEKVLLREQGVRMVESVRNVGRLMDENMG</sequence>
<dbReference type="STRING" id="698492.A0A0E9NNG5"/>
<dbReference type="GO" id="GO:0007097">
    <property type="term" value="P:nuclear migration"/>
    <property type="evidence" value="ECO:0007669"/>
    <property type="project" value="UniProtKB-ARBA"/>
</dbReference>
<reference evidence="21 22" key="2">
    <citation type="journal article" date="2014" name="J. Gen. Appl. Microbiol.">
        <title>The early diverging ascomycetous budding yeast Saitoella complicata has three histone deacetylases belonging to the Clr6, Hos2, and Rpd3 lineages.</title>
        <authorList>
            <person name="Nishida H."/>
            <person name="Matsumoto T."/>
            <person name="Kondo S."/>
            <person name="Hamamoto M."/>
            <person name="Yoshikawa H."/>
        </authorList>
    </citation>
    <scope>NUCLEOTIDE SEQUENCE [LARGE SCALE GENOMIC DNA]</scope>
    <source>
        <strain evidence="21 22">NRRL Y-17804</strain>
    </source>
</reference>
<dbReference type="GO" id="GO:0072384">
    <property type="term" value="P:organelle transport along microtubule"/>
    <property type="evidence" value="ECO:0007669"/>
    <property type="project" value="UniProtKB-ARBA"/>
</dbReference>
<dbReference type="InterPro" id="IPR013602">
    <property type="entry name" value="Dynein_heavy_linker"/>
</dbReference>
<dbReference type="Gene3D" id="1.10.8.710">
    <property type="match status" value="1"/>
</dbReference>
<dbReference type="InterPro" id="IPR024317">
    <property type="entry name" value="Dynein_heavy_chain_D4_dom"/>
</dbReference>
<evidence type="ECO:0000256" key="13">
    <source>
        <dbReference type="ARBA" id="ARBA00023069"/>
    </source>
</evidence>
<feature type="coiled-coil region" evidence="18">
    <location>
        <begin position="3246"/>
        <end position="3308"/>
    </location>
</feature>
<dbReference type="GO" id="GO:0045505">
    <property type="term" value="F:dynein intermediate chain binding"/>
    <property type="evidence" value="ECO:0007669"/>
    <property type="project" value="InterPro"/>
</dbReference>
<dbReference type="InterPro" id="IPR041466">
    <property type="entry name" value="Dynein_AAA5_ext"/>
</dbReference>
<dbReference type="Pfam" id="PF22597">
    <property type="entry name" value="DYN_lid"/>
    <property type="match status" value="1"/>
</dbReference>
<keyword evidence="16" id="KW-0966">Cell projection</keyword>
<evidence type="ECO:0000256" key="3">
    <source>
        <dbReference type="ARBA" id="ARBA00008887"/>
    </source>
</evidence>
<name>A0A0E9NNG5_SAICN</name>
<dbReference type="Gene3D" id="1.10.8.720">
    <property type="entry name" value="Region D6 of dynein motor"/>
    <property type="match status" value="1"/>
</dbReference>
<dbReference type="Pfam" id="PF12780">
    <property type="entry name" value="AAA_8"/>
    <property type="match status" value="1"/>
</dbReference>
<keyword evidence="10" id="KW-0067">ATP-binding</keyword>
<dbReference type="InterPro" id="IPR004273">
    <property type="entry name" value="Dynein_heavy_D6_P-loop"/>
</dbReference>
<dbReference type="Pfam" id="PF08385">
    <property type="entry name" value="DHC_N1"/>
    <property type="match status" value="1"/>
</dbReference>
<dbReference type="Gene3D" id="1.20.140.100">
    <property type="entry name" value="Dynein heavy chain, N-terminal domain 2"/>
    <property type="match status" value="1"/>
</dbReference>
<dbReference type="InterPro" id="IPR027417">
    <property type="entry name" value="P-loop_NTPase"/>
</dbReference>
<dbReference type="GO" id="GO:0051959">
    <property type="term" value="F:dynein light intermediate chain binding"/>
    <property type="evidence" value="ECO:0007669"/>
    <property type="project" value="InterPro"/>
</dbReference>
<feature type="domain" description="AAA+ ATPase" evidence="20">
    <location>
        <begin position="2984"/>
        <end position="3150"/>
    </location>
</feature>
<feature type="compositionally biased region" description="Polar residues" evidence="19">
    <location>
        <begin position="17"/>
        <end position="26"/>
    </location>
</feature>
<comment type="subunit">
    <text evidence="4">Consists of at least two heavy chains and a number of intermediate and light chains.</text>
</comment>
<evidence type="ECO:0000256" key="8">
    <source>
        <dbReference type="ARBA" id="ARBA00022737"/>
    </source>
</evidence>
<dbReference type="FunFam" id="1.10.287.2620:FF:000001">
    <property type="entry name" value="Cytoplasmic dynein heavy chain 1"/>
    <property type="match status" value="1"/>
</dbReference>
<dbReference type="InterPro" id="IPR035706">
    <property type="entry name" value="AAA_9"/>
</dbReference>
<evidence type="ECO:0000256" key="5">
    <source>
        <dbReference type="ARBA" id="ARBA00022197"/>
    </source>
</evidence>
<dbReference type="SUPFAM" id="SSF52540">
    <property type="entry name" value="P-loop containing nucleoside triphosphate hydrolases"/>
    <property type="match status" value="4"/>
</dbReference>
<dbReference type="FunFam" id="1.20.920.20:FF:000002">
    <property type="entry name" value="Cytoplasmic dynein 1 heavy chain"/>
    <property type="match status" value="1"/>
</dbReference>
<dbReference type="Pfam" id="PF08393">
    <property type="entry name" value="DHC_N2"/>
    <property type="match status" value="1"/>
</dbReference>
<dbReference type="Gene3D" id="1.10.8.1220">
    <property type="match status" value="1"/>
</dbReference>
<evidence type="ECO:0000256" key="7">
    <source>
        <dbReference type="ARBA" id="ARBA00022701"/>
    </source>
</evidence>
<dbReference type="InterPro" id="IPR013594">
    <property type="entry name" value="Dynein_heavy_tail"/>
</dbReference>
<dbReference type="FunFam" id="3.20.180.20:FF:000002">
    <property type="entry name" value="Cytoplasmic dynein heavy chain 1"/>
    <property type="match status" value="1"/>
</dbReference>
<organism evidence="21 22">
    <name type="scientific">Saitoella complicata (strain BCRC 22490 / CBS 7301 / JCM 7358 / NBRC 10748 / NRRL Y-17804)</name>
    <dbReference type="NCBI Taxonomy" id="698492"/>
    <lineage>
        <taxon>Eukaryota</taxon>
        <taxon>Fungi</taxon>
        <taxon>Dikarya</taxon>
        <taxon>Ascomycota</taxon>
        <taxon>Taphrinomycotina</taxon>
        <taxon>Taphrinomycotina incertae sedis</taxon>
        <taxon>Saitoella</taxon>
    </lineage>
</organism>
<dbReference type="InterPro" id="IPR054354">
    <property type="entry name" value="DYNC2H1-like_lid"/>
</dbReference>
<dbReference type="GO" id="GO:0030286">
    <property type="term" value="C:dynein complex"/>
    <property type="evidence" value="ECO:0007669"/>
    <property type="project" value="UniProtKB-KW"/>
</dbReference>
<feature type="coiled-coil region" evidence="18">
    <location>
        <begin position="3479"/>
        <end position="3520"/>
    </location>
</feature>
<evidence type="ECO:0000256" key="14">
    <source>
        <dbReference type="ARBA" id="ARBA00023175"/>
    </source>
</evidence>
<dbReference type="InterPro" id="IPR026983">
    <property type="entry name" value="DHC"/>
</dbReference>
<keyword evidence="9" id="KW-0547">Nucleotide-binding</keyword>
<dbReference type="PANTHER" id="PTHR46532">
    <property type="entry name" value="MALE FERTILITY FACTOR KL5"/>
    <property type="match status" value="1"/>
</dbReference>
<dbReference type="Pfam" id="PF12775">
    <property type="entry name" value="AAA_7"/>
    <property type="match status" value="1"/>
</dbReference>
<protein>
    <recommendedName>
        <fullName evidence="5">Dynein heavy chain, cytoplasmic</fullName>
    </recommendedName>
    <alternativeName>
        <fullName evidence="17">Dynein heavy chain, cytosolic</fullName>
    </alternativeName>
</protein>
<dbReference type="FunFam" id="3.40.50.300:FF:000122">
    <property type="entry name" value="Cytoplasmic dynein 1 heavy chain"/>
    <property type="match status" value="1"/>
</dbReference>
<dbReference type="OMA" id="NERQMTR"/>
<evidence type="ECO:0000256" key="15">
    <source>
        <dbReference type="ARBA" id="ARBA00023212"/>
    </source>
</evidence>
<evidence type="ECO:0000256" key="19">
    <source>
        <dbReference type="SAM" id="MobiDB-lite"/>
    </source>
</evidence>
<dbReference type="InterPro" id="IPR024743">
    <property type="entry name" value="Dynein_HC_stalk"/>
</dbReference>
<dbReference type="Gene3D" id="1.10.472.130">
    <property type="match status" value="1"/>
</dbReference>
<evidence type="ECO:0000256" key="11">
    <source>
        <dbReference type="ARBA" id="ARBA00023017"/>
    </source>
</evidence>
<evidence type="ECO:0000256" key="12">
    <source>
        <dbReference type="ARBA" id="ARBA00023054"/>
    </source>
</evidence>
<dbReference type="Gene3D" id="1.20.920.20">
    <property type="match status" value="1"/>
</dbReference>
<dbReference type="FunFam" id="1.20.58.1120:FF:000003">
    <property type="entry name" value="Cytoplasmic dynein heavy chain 1"/>
    <property type="match status" value="1"/>
</dbReference>